<evidence type="ECO:0000313" key="3">
    <source>
        <dbReference type="Proteomes" id="UP000799440"/>
    </source>
</evidence>
<evidence type="ECO:0000313" key="2">
    <source>
        <dbReference type="EMBL" id="KAF2743272.1"/>
    </source>
</evidence>
<dbReference type="PANTHER" id="PTHR37015">
    <property type="entry name" value="REVERSE TRANSCRIPTASE DOMAIN-CONTAINING PROTEIN"/>
    <property type="match status" value="1"/>
</dbReference>
<gene>
    <name evidence="2" type="ORF">M011DRAFT_471438</name>
</gene>
<dbReference type="EMBL" id="MU006598">
    <property type="protein sequence ID" value="KAF2743272.1"/>
    <property type="molecule type" value="Genomic_DNA"/>
</dbReference>
<organism evidence="2 3">
    <name type="scientific">Sporormia fimetaria CBS 119925</name>
    <dbReference type="NCBI Taxonomy" id="1340428"/>
    <lineage>
        <taxon>Eukaryota</taxon>
        <taxon>Fungi</taxon>
        <taxon>Dikarya</taxon>
        <taxon>Ascomycota</taxon>
        <taxon>Pezizomycotina</taxon>
        <taxon>Dothideomycetes</taxon>
        <taxon>Pleosporomycetidae</taxon>
        <taxon>Pleosporales</taxon>
        <taxon>Sporormiaceae</taxon>
        <taxon>Sporormia</taxon>
    </lineage>
</organism>
<evidence type="ECO:0000256" key="1">
    <source>
        <dbReference type="SAM" id="MobiDB-lite"/>
    </source>
</evidence>
<accession>A0A6A6UYC6</accession>
<dbReference type="PANTHER" id="PTHR37015:SF2">
    <property type="entry name" value="REVERSE TRANSCRIPTASE DOMAIN-CONTAINING PROTEIN"/>
    <property type="match status" value="1"/>
</dbReference>
<proteinExistence type="predicted"/>
<name>A0A6A6UYC6_9PLEO</name>
<feature type="region of interest" description="Disordered" evidence="1">
    <location>
        <begin position="773"/>
        <end position="794"/>
    </location>
</feature>
<reference evidence="2" key="1">
    <citation type="journal article" date="2020" name="Stud. Mycol.">
        <title>101 Dothideomycetes genomes: a test case for predicting lifestyles and emergence of pathogens.</title>
        <authorList>
            <person name="Haridas S."/>
            <person name="Albert R."/>
            <person name="Binder M."/>
            <person name="Bloem J."/>
            <person name="Labutti K."/>
            <person name="Salamov A."/>
            <person name="Andreopoulos B."/>
            <person name="Baker S."/>
            <person name="Barry K."/>
            <person name="Bills G."/>
            <person name="Bluhm B."/>
            <person name="Cannon C."/>
            <person name="Castanera R."/>
            <person name="Culley D."/>
            <person name="Daum C."/>
            <person name="Ezra D."/>
            <person name="Gonzalez J."/>
            <person name="Henrissat B."/>
            <person name="Kuo A."/>
            <person name="Liang C."/>
            <person name="Lipzen A."/>
            <person name="Lutzoni F."/>
            <person name="Magnuson J."/>
            <person name="Mondo S."/>
            <person name="Nolan M."/>
            <person name="Ohm R."/>
            <person name="Pangilinan J."/>
            <person name="Park H.-J."/>
            <person name="Ramirez L."/>
            <person name="Alfaro M."/>
            <person name="Sun H."/>
            <person name="Tritt A."/>
            <person name="Yoshinaga Y."/>
            <person name="Zwiers L.-H."/>
            <person name="Turgeon B."/>
            <person name="Goodwin S."/>
            <person name="Spatafora J."/>
            <person name="Crous P."/>
            <person name="Grigoriev I."/>
        </authorList>
    </citation>
    <scope>NUCLEOTIDE SEQUENCE</scope>
    <source>
        <strain evidence="2">CBS 119925</strain>
    </source>
</reference>
<dbReference type="Proteomes" id="UP000799440">
    <property type="component" value="Unassembled WGS sequence"/>
</dbReference>
<dbReference type="AlphaFoldDB" id="A0A6A6UYC6"/>
<dbReference type="OrthoDB" id="74545at2759"/>
<protein>
    <submittedName>
        <fullName evidence="2">Uncharacterized protein</fullName>
    </submittedName>
</protein>
<sequence length="896" mass="102468">MASASISTLQHVTERKLEKLAAGQRKFETDRNTILAKVVAAPDVRDKLQELLDGFELHNINVPDPDLSLANLGRFVKQAKHDPSVSPALMRGWQTKLEHALDTKASKYEYASLFGKLVTEWVKNPGPAAATQVSASDSDSESISPGERFDKVGRAELYEQRKQWEAHAFNEKHVDQTKVEEYLWDIFGTTQQAKKVKETPLQNLQESMKKVMDFKSELRSVDYSTDQEWVTETHRFDTTNLKACIRGVIKSDLMSAEKRDGLKDLLNQQVVLRELVDVLNMDLDSLDSWEWGSEPVPLHLRRQLNGKYRVYMDEETHQALFLHFAGQIWAVAMKKAFVAFYHSGAWLQAPHRAMTKKARHRREYFDPGSTKRSNTVRNKRRDTYQTDYFMMQLPDKLDSHVDYDIDAQQEDVKSPMATKQGLLRLLTTEILLNTKLYGECTVVQSDFKWFGPSLSHDAIFAVLRFFGVPEKWLRLFRKVLEPRVVFAQDGPNAAVHVRKCGVPMSHVLSDALSEAVLFCLDFAVNKRTGGANIYRFHDDLWFWGQEDTCIRAWNACTGFASVMGLELNEEKTGTALVFDKGSTAHPLSTSPLADSLPQGKIKWGFLVFDPSAGRWLIDRAQVDVHIEELRCQLSACRSVMGWVQAWNSYLDRFFNTNFGQPAVCLGRAHNDMIIETFQHIQQTLFEKNGTANVTDHLRNMLTERFGTDDSVPDAFFYFPPVLGGLGLRNPFVRAFRTRDSSPKEPGDYIVRAIEEDYDDWATLKERWDAGKGRLPTPKYTGPASNNESPDADADEPFLTYEEYTMYREETSEYLQKEYLALMELSREDGVEINRDIYQELSVLDAEDDGYWLWIYKLYGSEIRERFGGSGLQLGEHELLPIGLVDALRSQKVRLEG</sequence>
<keyword evidence="3" id="KW-1185">Reference proteome</keyword>
<dbReference type="CDD" id="cd01709">
    <property type="entry name" value="RT_like_1"/>
    <property type="match status" value="1"/>
</dbReference>